<evidence type="ECO:0000256" key="5">
    <source>
        <dbReference type="ARBA" id="ARBA00022759"/>
    </source>
</evidence>
<dbReference type="Gene3D" id="3.10.20.370">
    <property type="match status" value="1"/>
</dbReference>
<feature type="domain" description="Peptidase A2" evidence="8">
    <location>
        <begin position="28"/>
        <end position="107"/>
    </location>
</feature>
<dbReference type="CDD" id="cd01647">
    <property type="entry name" value="RT_LTR"/>
    <property type="match status" value="1"/>
</dbReference>
<dbReference type="Gene3D" id="3.10.10.10">
    <property type="entry name" value="HIV Type 1 Reverse Transcriptase, subunit A, domain 1"/>
    <property type="match status" value="1"/>
</dbReference>
<evidence type="ECO:0000313" key="10">
    <source>
        <dbReference type="EMBL" id="KAK3738606.1"/>
    </source>
</evidence>
<dbReference type="SUPFAM" id="SSF56672">
    <property type="entry name" value="DNA/RNA polymerases"/>
    <property type="match status" value="1"/>
</dbReference>
<dbReference type="GO" id="GO:0006508">
    <property type="term" value="P:proteolysis"/>
    <property type="evidence" value="ECO:0007669"/>
    <property type="project" value="InterPro"/>
</dbReference>
<dbReference type="InterPro" id="IPR043502">
    <property type="entry name" value="DNA/RNA_pol_sf"/>
</dbReference>
<accession>A0AAE1CV41</accession>
<dbReference type="FunFam" id="3.30.70.270:FF:000026">
    <property type="entry name" value="Transposon Ty3-G Gag-Pol polyprotein"/>
    <property type="match status" value="1"/>
</dbReference>
<keyword evidence="11" id="KW-1185">Reference proteome</keyword>
<evidence type="ECO:0000256" key="4">
    <source>
        <dbReference type="ARBA" id="ARBA00022722"/>
    </source>
</evidence>
<dbReference type="Gene3D" id="2.40.70.10">
    <property type="entry name" value="Acid Proteases"/>
    <property type="match status" value="1"/>
</dbReference>
<dbReference type="PANTHER" id="PTHR37984:SF5">
    <property type="entry name" value="PROTEIN NYNRIN-LIKE"/>
    <property type="match status" value="1"/>
</dbReference>
<gene>
    <name evidence="10" type="ORF">RRG08_040264</name>
</gene>
<evidence type="ECO:0000313" key="11">
    <source>
        <dbReference type="Proteomes" id="UP001283361"/>
    </source>
</evidence>
<dbReference type="PROSITE" id="PS50878">
    <property type="entry name" value="RT_POL"/>
    <property type="match status" value="1"/>
</dbReference>
<keyword evidence="5" id="KW-0255">Endonuclease</keyword>
<dbReference type="InterPro" id="IPR050951">
    <property type="entry name" value="Retrovirus_Pol_polyprotein"/>
</dbReference>
<keyword evidence="7" id="KW-0695">RNA-directed DNA polymerase</keyword>
<feature type="domain" description="Reverse transcriptase" evidence="9">
    <location>
        <begin position="182"/>
        <end position="360"/>
    </location>
</feature>
<comment type="caution">
    <text evidence="10">The sequence shown here is derived from an EMBL/GenBank/DDBJ whole genome shotgun (WGS) entry which is preliminary data.</text>
</comment>
<dbReference type="PROSITE" id="PS50175">
    <property type="entry name" value="ASP_PROT_RETROV"/>
    <property type="match status" value="1"/>
</dbReference>
<dbReference type="CDD" id="cd09274">
    <property type="entry name" value="RNase_HI_RT_Ty3"/>
    <property type="match status" value="1"/>
</dbReference>
<dbReference type="InterPro" id="IPR041373">
    <property type="entry name" value="RT_RNaseH"/>
</dbReference>
<protein>
    <recommendedName>
        <fullName evidence="1">RNA-directed DNA polymerase</fullName>
        <ecNumber evidence="1">2.7.7.49</ecNumber>
    </recommendedName>
</protein>
<dbReference type="GO" id="GO:0004519">
    <property type="term" value="F:endonuclease activity"/>
    <property type="evidence" value="ECO:0007669"/>
    <property type="project" value="UniProtKB-KW"/>
</dbReference>
<dbReference type="AlphaFoldDB" id="A0AAE1CV41"/>
<evidence type="ECO:0000259" key="9">
    <source>
        <dbReference type="PROSITE" id="PS50878"/>
    </source>
</evidence>
<keyword evidence="3" id="KW-0548">Nucleotidyltransferase</keyword>
<keyword evidence="6" id="KW-0378">Hydrolase</keyword>
<dbReference type="SUPFAM" id="SSF50630">
    <property type="entry name" value="Acid proteases"/>
    <property type="match status" value="1"/>
</dbReference>
<dbReference type="EMBL" id="JAWDGP010006589">
    <property type="protein sequence ID" value="KAK3738606.1"/>
    <property type="molecule type" value="Genomic_DNA"/>
</dbReference>
<dbReference type="GO" id="GO:0003964">
    <property type="term" value="F:RNA-directed DNA polymerase activity"/>
    <property type="evidence" value="ECO:0007669"/>
    <property type="project" value="UniProtKB-KW"/>
</dbReference>
<evidence type="ECO:0000259" key="8">
    <source>
        <dbReference type="PROSITE" id="PS50175"/>
    </source>
</evidence>
<dbReference type="EC" id="2.7.7.49" evidence="1"/>
<dbReference type="InterPro" id="IPR001995">
    <property type="entry name" value="Peptidase_A2_cat"/>
</dbReference>
<evidence type="ECO:0000256" key="7">
    <source>
        <dbReference type="ARBA" id="ARBA00022918"/>
    </source>
</evidence>
<dbReference type="PANTHER" id="PTHR37984">
    <property type="entry name" value="PROTEIN CBG26694"/>
    <property type="match status" value="1"/>
</dbReference>
<reference evidence="10" key="1">
    <citation type="journal article" date="2023" name="G3 (Bethesda)">
        <title>A reference genome for the long-term kleptoplast-retaining sea slug Elysia crispata morphotype clarki.</title>
        <authorList>
            <person name="Eastman K.E."/>
            <person name="Pendleton A.L."/>
            <person name="Shaikh M.A."/>
            <person name="Suttiyut T."/>
            <person name="Ogas R."/>
            <person name="Tomko P."/>
            <person name="Gavelis G."/>
            <person name="Widhalm J.R."/>
            <person name="Wisecaver J.H."/>
        </authorList>
    </citation>
    <scope>NUCLEOTIDE SEQUENCE</scope>
    <source>
        <strain evidence="10">ECLA1</strain>
    </source>
</reference>
<dbReference type="InterPro" id="IPR000477">
    <property type="entry name" value="RT_dom"/>
</dbReference>
<dbReference type="Proteomes" id="UP001283361">
    <property type="component" value="Unassembled WGS sequence"/>
</dbReference>
<organism evidence="10 11">
    <name type="scientific">Elysia crispata</name>
    <name type="common">lettuce slug</name>
    <dbReference type="NCBI Taxonomy" id="231223"/>
    <lineage>
        <taxon>Eukaryota</taxon>
        <taxon>Metazoa</taxon>
        <taxon>Spiralia</taxon>
        <taxon>Lophotrochozoa</taxon>
        <taxon>Mollusca</taxon>
        <taxon>Gastropoda</taxon>
        <taxon>Heterobranchia</taxon>
        <taxon>Euthyneura</taxon>
        <taxon>Panpulmonata</taxon>
        <taxon>Sacoglossa</taxon>
        <taxon>Placobranchoidea</taxon>
        <taxon>Plakobranchidae</taxon>
        <taxon>Elysia</taxon>
    </lineage>
</organism>
<dbReference type="Pfam" id="PF17917">
    <property type="entry name" value="RT_RNaseH"/>
    <property type="match status" value="1"/>
</dbReference>
<sequence length="667" mass="75585">MYHVHSTSTANDSHENFKVTVAIQDTPITMEIDTGSSVTLITKADFLKTLDTCDTLKTLSVILKGYGGSKIKCIGEKEMKIQIGEQEDVCIVRVVDADGPSLLGRDIMTKFTLPWKTFFKITRTEADIISQYPKMFEKGLGKSKDTQVSLHVCDESPIFQKARPVPFAIRDKYEAALNKLVEEDIIEKVNHSEWASPIVPVIKPDGSIRMCADYSGTINKFCKVDQYPIPSLENILNEVAGGKRFTKLDLSQAYHQLEHTPESRKFTTINTPKGLFQYKRLAYEVNAAAQLFQRTIEGVLTDCKGAKAYMDDVLVSGDTDETHLKNLHKVLTTLQNKGLKLKKEKFEYRLEKVEYLGYTISEKGISPSLEKVQDIKTMSAPTNKADLLSFIGFANFLRRFVPHFAEIMAPLYALLKKDVRWKWTDVEEKTFNIMKDKISEQTILQHYSLHNKLILQTDASPIGIGAVLLQPAEDGKLLPVSHASRILQPAERNYSQLDREALAVIFGVTKFKQYLLGRHFALMTDHKPLVSLFDPKKSVPQLSSARVKRCALLLAAYDYDIKHIPGKENCAADLVSRKPGHRKPSEEEQVPVQVLLIQKEQVINSKTVKEETTKDTILSKVLKFTKDGWSTQPDESMIPYFRKRLQITLEDDILMWDSRVIIPKSLQ</sequence>
<evidence type="ECO:0000256" key="6">
    <source>
        <dbReference type="ARBA" id="ARBA00022801"/>
    </source>
</evidence>
<keyword evidence="2" id="KW-0808">Transferase</keyword>
<evidence type="ECO:0000256" key="1">
    <source>
        <dbReference type="ARBA" id="ARBA00012493"/>
    </source>
</evidence>
<dbReference type="GO" id="GO:0004190">
    <property type="term" value="F:aspartic-type endopeptidase activity"/>
    <property type="evidence" value="ECO:0007669"/>
    <property type="project" value="InterPro"/>
</dbReference>
<name>A0AAE1CV41_9GAST</name>
<evidence type="ECO:0000256" key="3">
    <source>
        <dbReference type="ARBA" id="ARBA00022695"/>
    </source>
</evidence>
<dbReference type="InterPro" id="IPR021109">
    <property type="entry name" value="Peptidase_aspartic_dom_sf"/>
</dbReference>
<dbReference type="Gene3D" id="3.30.70.270">
    <property type="match status" value="2"/>
</dbReference>
<dbReference type="Pfam" id="PF00078">
    <property type="entry name" value="RVT_1"/>
    <property type="match status" value="1"/>
</dbReference>
<proteinExistence type="predicted"/>
<keyword evidence="4" id="KW-0540">Nuclease</keyword>
<dbReference type="InterPro" id="IPR043128">
    <property type="entry name" value="Rev_trsase/Diguanyl_cyclase"/>
</dbReference>
<evidence type="ECO:0000256" key="2">
    <source>
        <dbReference type="ARBA" id="ARBA00022679"/>
    </source>
</evidence>
<dbReference type="FunFam" id="3.10.20.370:FF:000001">
    <property type="entry name" value="Retrovirus-related Pol polyprotein from transposon 17.6-like protein"/>
    <property type="match status" value="1"/>
</dbReference>